<name>A0ABS4H349_9BACL</name>
<dbReference type="PANTHER" id="PTHR37302">
    <property type="entry name" value="SLR1116 PROTEIN"/>
    <property type="match status" value="1"/>
</dbReference>
<comment type="similarity">
    <text evidence="1">Belongs to the DinB family.</text>
</comment>
<evidence type="ECO:0000313" key="4">
    <source>
        <dbReference type="Proteomes" id="UP001519273"/>
    </source>
</evidence>
<sequence length="155" mass="18261">MKDQIIRTFDHVHWANVRILSALQAIEELPERTVRLFAHVLSSEKVWLTRLNERDSSHIPLWPSYYIEDCEQLVIENKEGYKLFIDGLTETDWLKYISYRNSSGTEFNTTILDILTHVSLHGSYHRGQISTYLRQDGFEPVSTDYINFVRQIETP</sequence>
<evidence type="ECO:0000256" key="2">
    <source>
        <dbReference type="ARBA" id="ARBA00022723"/>
    </source>
</evidence>
<dbReference type="RefSeq" id="WP_209847018.1">
    <property type="nucleotide sequence ID" value="NZ_CBCRVE010000002.1"/>
</dbReference>
<dbReference type="Proteomes" id="UP001519273">
    <property type="component" value="Unassembled WGS sequence"/>
</dbReference>
<proteinExistence type="inferred from homology"/>
<dbReference type="Gene3D" id="1.20.120.450">
    <property type="entry name" value="dinb family like domain"/>
    <property type="match status" value="1"/>
</dbReference>
<protein>
    <submittedName>
        <fullName evidence="3">Damage-inducible protein DinB</fullName>
    </submittedName>
</protein>
<keyword evidence="2" id="KW-0479">Metal-binding</keyword>
<dbReference type="InterPro" id="IPR007837">
    <property type="entry name" value="DinB"/>
</dbReference>
<organism evidence="3 4">
    <name type="scientific">Paenibacillus sediminis</name>
    <dbReference type="NCBI Taxonomy" id="664909"/>
    <lineage>
        <taxon>Bacteria</taxon>
        <taxon>Bacillati</taxon>
        <taxon>Bacillota</taxon>
        <taxon>Bacilli</taxon>
        <taxon>Bacillales</taxon>
        <taxon>Paenibacillaceae</taxon>
        <taxon>Paenibacillus</taxon>
    </lineage>
</organism>
<dbReference type="SUPFAM" id="SSF109854">
    <property type="entry name" value="DinB/YfiT-like putative metalloenzymes"/>
    <property type="match status" value="1"/>
</dbReference>
<keyword evidence="4" id="KW-1185">Reference proteome</keyword>
<dbReference type="EMBL" id="JAGGKP010000001">
    <property type="protein sequence ID" value="MBP1936550.1"/>
    <property type="molecule type" value="Genomic_DNA"/>
</dbReference>
<accession>A0ABS4H349</accession>
<evidence type="ECO:0000313" key="3">
    <source>
        <dbReference type="EMBL" id="MBP1936550.1"/>
    </source>
</evidence>
<reference evidence="3 4" key="1">
    <citation type="submission" date="2021-03" db="EMBL/GenBank/DDBJ databases">
        <title>Genomic Encyclopedia of Type Strains, Phase IV (KMG-IV): sequencing the most valuable type-strain genomes for metagenomic binning, comparative biology and taxonomic classification.</title>
        <authorList>
            <person name="Goeker M."/>
        </authorList>
    </citation>
    <scope>NUCLEOTIDE SEQUENCE [LARGE SCALE GENOMIC DNA]</scope>
    <source>
        <strain evidence="3 4">DSM 23491</strain>
    </source>
</reference>
<dbReference type="InterPro" id="IPR034660">
    <property type="entry name" value="DinB/YfiT-like"/>
</dbReference>
<dbReference type="Pfam" id="PF05163">
    <property type="entry name" value="DinB"/>
    <property type="match status" value="1"/>
</dbReference>
<comment type="caution">
    <text evidence="3">The sequence shown here is derived from an EMBL/GenBank/DDBJ whole genome shotgun (WGS) entry which is preliminary data.</text>
</comment>
<dbReference type="PANTHER" id="PTHR37302:SF1">
    <property type="entry name" value="PROTEIN DINB"/>
    <property type="match status" value="1"/>
</dbReference>
<evidence type="ECO:0000256" key="1">
    <source>
        <dbReference type="ARBA" id="ARBA00008635"/>
    </source>
</evidence>
<gene>
    <name evidence="3" type="ORF">J2Z20_001411</name>
</gene>